<dbReference type="Proteomes" id="UP001218021">
    <property type="component" value="Unassembled WGS sequence"/>
</dbReference>
<dbReference type="EMBL" id="JAQOND010000032">
    <property type="protein sequence ID" value="MDC2828468.1"/>
    <property type="molecule type" value="Genomic_DNA"/>
</dbReference>
<proteinExistence type="predicted"/>
<comment type="caution">
    <text evidence="1">The sequence shown here is derived from an EMBL/GenBank/DDBJ whole genome shotgun (WGS) entry which is preliminary data.</text>
</comment>
<protein>
    <submittedName>
        <fullName evidence="1">Uncharacterized protein</fullName>
    </submittedName>
</protein>
<reference evidence="1" key="1">
    <citation type="submission" date="2023-01" db="EMBL/GenBank/DDBJ databases">
        <title>Genome analysis of 13 Lactobacillus isolated from gut of wild boar.</title>
        <authorList>
            <person name="Papp P."/>
            <person name="Libisch B."/>
            <person name="Nagy T."/>
            <person name="Olasz F."/>
        </authorList>
    </citation>
    <scope>NUCLEOTIDE SEQUENCE</scope>
    <source>
        <strain evidence="1">F108</strain>
    </source>
</reference>
<evidence type="ECO:0000313" key="1">
    <source>
        <dbReference type="EMBL" id="MDC2828468.1"/>
    </source>
</evidence>
<name>A0AAJ1HQQ5_LIMMU</name>
<evidence type="ECO:0000313" key="2">
    <source>
        <dbReference type="Proteomes" id="UP001218021"/>
    </source>
</evidence>
<dbReference type="AlphaFoldDB" id="A0AAJ1HQQ5"/>
<dbReference type="RefSeq" id="WP_272207418.1">
    <property type="nucleotide sequence ID" value="NZ_JAQONC010000001.1"/>
</dbReference>
<organism evidence="1 2">
    <name type="scientific">Limosilactobacillus mucosae</name>
    <name type="common">Lactobacillus mucosae</name>
    <dbReference type="NCBI Taxonomy" id="97478"/>
    <lineage>
        <taxon>Bacteria</taxon>
        <taxon>Bacillati</taxon>
        <taxon>Bacillota</taxon>
        <taxon>Bacilli</taxon>
        <taxon>Lactobacillales</taxon>
        <taxon>Lactobacillaceae</taxon>
        <taxon>Limosilactobacillus</taxon>
    </lineage>
</organism>
<sequence length="173" mass="20779">MQKTKNMTLKDIFRNDELFFGKAATQLHSIVQQHNWSDLAERKDFRSFKKREADLYTIAQYRTDGSKIVTYFVGEIIPEWFPKTVTSMDDLDEDTLKDYFSEYQYSDYLSEKNMWKSNLKYRVVCYAYEYQNANDEDDFKYRKPRSCENEQDVLWYLMDLILSGGETAEFEVL</sequence>
<gene>
    <name evidence="1" type="ORF">PO158_09265</name>
</gene>
<accession>A0AAJ1HQQ5</accession>